<accession>A0A0G4KHC5</accession>
<dbReference type="Proteomes" id="UP000044602">
    <property type="component" value="Unassembled WGS sequence"/>
</dbReference>
<name>A0A0G4KHC5_VERLO</name>
<gene>
    <name evidence="1" type="ORF">BN1708_020742</name>
</gene>
<protein>
    <submittedName>
        <fullName evidence="1">Uncharacterized protein</fullName>
    </submittedName>
</protein>
<feature type="non-terminal residue" evidence="1">
    <location>
        <position position="29"/>
    </location>
</feature>
<organism evidence="1 2">
    <name type="scientific">Verticillium longisporum</name>
    <name type="common">Verticillium dahliae var. longisporum</name>
    <dbReference type="NCBI Taxonomy" id="100787"/>
    <lineage>
        <taxon>Eukaryota</taxon>
        <taxon>Fungi</taxon>
        <taxon>Dikarya</taxon>
        <taxon>Ascomycota</taxon>
        <taxon>Pezizomycotina</taxon>
        <taxon>Sordariomycetes</taxon>
        <taxon>Hypocreomycetidae</taxon>
        <taxon>Glomerellales</taxon>
        <taxon>Plectosphaerellaceae</taxon>
        <taxon>Verticillium</taxon>
    </lineage>
</organism>
<sequence>MAAWEMLGCLCNGGTLILRGSNWVQALQQ</sequence>
<evidence type="ECO:0000313" key="2">
    <source>
        <dbReference type="Proteomes" id="UP000044602"/>
    </source>
</evidence>
<reference evidence="1 2" key="1">
    <citation type="submission" date="2015-05" db="EMBL/GenBank/DDBJ databases">
        <authorList>
            <person name="Wang D.B."/>
            <person name="Wang M."/>
        </authorList>
    </citation>
    <scope>NUCLEOTIDE SEQUENCE [LARGE SCALE GENOMIC DNA]</scope>
    <source>
        <strain evidence="1">VL1</strain>
    </source>
</reference>
<evidence type="ECO:0000313" key="1">
    <source>
        <dbReference type="EMBL" id="CRJ91399.1"/>
    </source>
</evidence>
<dbReference type="EMBL" id="CVQH01000885">
    <property type="protein sequence ID" value="CRJ91399.1"/>
    <property type="molecule type" value="Genomic_DNA"/>
</dbReference>
<proteinExistence type="predicted"/>
<dbReference type="AlphaFoldDB" id="A0A0G4KHC5"/>
<keyword evidence="2" id="KW-1185">Reference proteome</keyword>